<name>A0ABP0SMQ8_9DINO</name>
<sequence length="99" mass="10881">MLYDHARRPLCRSHHLQVGCPPLSEDPSRLHCHAGRGEGAARPTHRLEAGAALLGSDAAVECRRVRVGDRGHQFGSSWALSEHGIREGEEAAQVLLEWQ</sequence>
<gene>
    <name evidence="1" type="ORF">SCF082_LOCUS52671</name>
</gene>
<keyword evidence="2" id="KW-1185">Reference proteome</keyword>
<comment type="caution">
    <text evidence="1">The sequence shown here is derived from an EMBL/GenBank/DDBJ whole genome shotgun (WGS) entry which is preliminary data.</text>
</comment>
<evidence type="ECO:0000313" key="2">
    <source>
        <dbReference type="Proteomes" id="UP001642464"/>
    </source>
</evidence>
<proteinExistence type="predicted"/>
<evidence type="ECO:0000313" key="1">
    <source>
        <dbReference type="EMBL" id="CAK9113661.1"/>
    </source>
</evidence>
<organism evidence="1 2">
    <name type="scientific">Durusdinium trenchii</name>
    <dbReference type="NCBI Taxonomy" id="1381693"/>
    <lineage>
        <taxon>Eukaryota</taxon>
        <taxon>Sar</taxon>
        <taxon>Alveolata</taxon>
        <taxon>Dinophyceae</taxon>
        <taxon>Suessiales</taxon>
        <taxon>Symbiodiniaceae</taxon>
        <taxon>Durusdinium</taxon>
    </lineage>
</organism>
<accession>A0ABP0SMQ8</accession>
<dbReference type="EMBL" id="CAXAMM010044206">
    <property type="protein sequence ID" value="CAK9113661.1"/>
    <property type="molecule type" value="Genomic_DNA"/>
</dbReference>
<reference evidence="1 2" key="1">
    <citation type="submission" date="2024-02" db="EMBL/GenBank/DDBJ databases">
        <authorList>
            <person name="Chen Y."/>
            <person name="Shah S."/>
            <person name="Dougan E. K."/>
            <person name="Thang M."/>
            <person name="Chan C."/>
        </authorList>
    </citation>
    <scope>NUCLEOTIDE SEQUENCE [LARGE SCALE GENOMIC DNA]</scope>
</reference>
<protein>
    <submittedName>
        <fullName evidence="1">Uncharacterized protein</fullName>
    </submittedName>
</protein>
<dbReference type="Proteomes" id="UP001642464">
    <property type="component" value="Unassembled WGS sequence"/>
</dbReference>